<feature type="transmembrane region" description="Helical" evidence="10">
    <location>
        <begin position="175"/>
        <end position="196"/>
    </location>
</feature>
<evidence type="ECO:0000256" key="10">
    <source>
        <dbReference type="SAM" id="Phobius"/>
    </source>
</evidence>
<keyword evidence="3" id="KW-0050">Antiport</keyword>
<feature type="transmembrane region" description="Helical" evidence="10">
    <location>
        <begin position="237"/>
        <end position="255"/>
    </location>
</feature>
<feature type="domain" description="RCK N-terminal" evidence="11">
    <location>
        <begin position="406"/>
        <end position="523"/>
    </location>
</feature>
<evidence type="ECO:0000256" key="4">
    <source>
        <dbReference type="ARBA" id="ARBA00022538"/>
    </source>
</evidence>
<evidence type="ECO:0000259" key="11">
    <source>
        <dbReference type="PROSITE" id="PS51201"/>
    </source>
</evidence>
<evidence type="ECO:0000256" key="5">
    <source>
        <dbReference type="ARBA" id="ARBA00022692"/>
    </source>
</evidence>
<keyword evidence="5 10" id="KW-0812">Transmembrane</keyword>
<dbReference type="RefSeq" id="WP_171159678.1">
    <property type="nucleotide sequence ID" value="NZ_CP053073.1"/>
</dbReference>
<evidence type="ECO:0000256" key="6">
    <source>
        <dbReference type="ARBA" id="ARBA00022958"/>
    </source>
</evidence>
<dbReference type="InterPro" id="IPR036291">
    <property type="entry name" value="NAD(P)-bd_dom_sf"/>
</dbReference>
<dbReference type="InterPro" id="IPR006037">
    <property type="entry name" value="RCK_C"/>
</dbReference>
<dbReference type="PROSITE" id="PS51202">
    <property type="entry name" value="RCK_C"/>
    <property type="match status" value="1"/>
</dbReference>
<dbReference type="PANTHER" id="PTHR46157">
    <property type="entry name" value="K(+) EFFLUX ANTIPORTER 3, CHLOROPLASTIC"/>
    <property type="match status" value="1"/>
</dbReference>
<dbReference type="PANTHER" id="PTHR46157:SF4">
    <property type="entry name" value="K(+) EFFLUX ANTIPORTER 3, CHLOROPLASTIC"/>
    <property type="match status" value="1"/>
</dbReference>
<dbReference type="EMBL" id="CP053073">
    <property type="protein sequence ID" value="QJR13283.1"/>
    <property type="molecule type" value="Genomic_DNA"/>
</dbReference>
<name>A0A6M4H3J9_9PROT</name>
<feature type="transmembrane region" description="Helical" evidence="10">
    <location>
        <begin position="111"/>
        <end position="129"/>
    </location>
</feature>
<comment type="subcellular location">
    <subcellularLocation>
        <location evidence="1">Membrane</location>
        <topology evidence="1">Multi-pass membrane protein</topology>
    </subcellularLocation>
</comment>
<dbReference type="Gene3D" id="1.20.1530.20">
    <property type="match status" value="1"/>
</dbReference>
<keyword evidence="2" id="KW-0813">Transport</keyword>
<dbReference type="GO" id="GO:0008324">
    <property type="term" value="F:monoatomic cation transmembrane transporter activity"/>
    <property type="evidence" value="ECO:0007669"/>
    <property type="project" value="InterPro"/>
</dbReference>
<dbReference type="InterPro" id="IPR003148">
    <property type="entry name" value="RCK_N"/>
</dbReference>
<dbReference type="InterPro" id="IPR038770">
    <property type="entry name" value="Na+/solute_symporter_sf"/>
</dbReference>
<dbReference type="Pfam" id="PF02080">
    <property type="entry name" value="TrkA_C"/>
    <property type="match status" value="1"/>
</dbReference>
<reference evidence="13 14" key="1">
    <citation type="submission" date="2020-04" db="EMBL/GenBank/DDBJ databases">
        <title>Usitatibacter rugosus gen. nov., sp. nov. and Usitatibacter palustris sp. nov., novel members of Usitatibacteraceae fam. nov. within the order Nitrosomonadales isolated from soil.</title>
        <authorList>
            <person name="Huber K.J."/>
            <person name="Neumann-Schaal M."/>
            <person name="Geppert A."/>
            <person name="Luckner M."/>
            <person name="Wanner G."/>
            <person name="Overmann J."/>
        </authorList>
    </citation>
    <scope>NUCLEOTIDE SEQUENCE [LARGE SCALE GENOMIC DNA]</scope>
    <source>
        <strain evidence="13 14">Swamp67</strain>
    </source>
</reference>
<organism evidence="13 14">
    <name type="scientific">Usitatibacter palustris</name>
    <dbReference type="NCBI Taxonomy" id="2732487"/>
    <lineage>
        <taxon>Bacteria</taxon>
        <taxon>Pseudomonadati</taxon>
        <taxon>Pseudomonadota</taxon>
        <taxon>Betaproteobacteria</taxon>
        <taxon>Nitrosomonadales</taxon>
        <taxon>Usitatibacteraceae</taxon>
        <taxon>Usitatibacter</taxon>
    </lineage>
</organism>
<dbReference type="InterPro" id="IPR036721">
    <property type="entry name" value="RCK_C_sf"/>
</dbReference>
<evidence type="ECO:0000313" key="13">
    <source>
        <dbReference type="EMBL" id="QJR13283.1"/>
    </source>
</evidence>
<evidence type="ECO:0000256" key="2">
    <source>
        <dbReference type="ARBA" id="ARBA00022448"/>
    </source>
</evidence>
<keyword evidence="8" id="KW-0406">Ion transport</keyword>
<feature type="transmembrane region" description="Helical" evidence="10">
    <location>
        <begin position="262"/>
        <end position="282"/>
    </location>
</feature>
<protein>
    <submittedName>
        <fullName evidence="13">Glutathione-regulated potassium-efflux system protein KefC</fullName>
    </submittedName>
</protein>
<dbReference type="KEGG" id="upl:DSM104440_00065"/>
<feature type="transmembrane region" description="Helical" evidence="10">
    <location>
        <begin position="6"/>
        <end position="23"/>
    </location>
</feature>
<dbReference type="GO" id="GO:0006813">
    <property type="term" value="P:potassium ion transport"/>
    <property type="evidence" value="ECO:0007669"/>
    <property type="project" value="UniProtKB-KW"/>
</dbReference>
<dbReference type="Gene3D" id="3.30.70.1450">
    <property type="entry name" value="Regulator of K+ conductance, C-terminal domain"/>
    <property type="match status" value="1"/>
</dbReference>
<dbReference type="GO" id="GO:0005886">
    <property type="term" value="C:plasma membrane"/>
    <property type="evidence" value="ECO:0007669"/>
    <property type="project" value="TreeGrafter"/>
</dbReference>
<gene>
    <name evidence="13" type="primary">kefC_1</name>
    <name evidence="13" type="ORF">DSM104440_00065</name>
</gene>
<evidence type="ECO:0000259" key="12">
    <source>
        <dbReference type="PROSITE" id="PS51202"/>
    </source>
</evidence>
<keyword evidence="14" id="KW-1185">Reference proteome</keyword>
<keyword evidence="7 10" id="KW-1133">Transmembrane helix</keyword>
<feature type="domain" description="RCK C-terminal" evidence="12">
    <location>
        <begin position="567"/>
        <end position="651"/>
    </location>
</feature>
<dbReference type="GO" id="GO:1902600">
    <property type="term" value="P:proton transmembrane transport"/>
    <property type="evidence" value="ECO:0007669"/>
    <property type="project" value="InterPro"/>
</dbReference>
<dbReference type="InterPro" id="IPR006153">
    <property type="entry name" value="Cation/H_exchanger_TM"/>
</dbReference>
<dbReference type="Pfam" id="PF02254">
    <property type="entry name" value="TrkA_N"/>
    <property type="match status" value="1"/>
</dbReference>
<dbReference type="InParanoid" id="A0A6M4H3J9"/>
<evidence type="ECO:0000256" key="7">
    <source>
        <dbReference type="ARBA" id="ARBA00022989"/>
    </source>
</evidence>
<evidence type="ECO:0000256" key="8">
    <source>
        <dbReference type="ARBA" id="ARBA00023065"/>
    </source>
</evidence>
<keyword evidence="6" id="KW-0630">Potassium</keyword>
<keyword evidence="4" id="KW-0633">Potassium transport</keyword>
<sequence>MHEALPVALILLASAVAVVVLFRRLSMPAILGYLIVGAAVGPNALGLVANSEDQRYIAEFGVVFLMFSVGLEFSLPQIFAMRRSVFGLGGAQVVAVIALGLAVALLAGESWRSGLVIGGVLAMSSTAIVSKMLSETMQLHTPHGRQIMSVLLFQDLAVIPLLVIVPALAFPPEALAGALGWAALKAMVVLLVVLVVGQRVMRPLFRIVANQKSSELFVLFVLLVALGLAWFTELAGLSLALGAFLAGMLISETEYRYQVDDYIMPFRDVLLGLFFVTIGMLLDVRAVLANFIFVALVLVALLAIKFVLVFFLARQFGSERPTALRTALSLAPAGEFGFVLLALAQRNNAVPSITLQVVLAGALLSMLVAPLLLQRMERIVLYFVESEWTSRAMALHQLAVKTMNTQGHVIVCGYGRSGQALAHFLESEKISVIALDSDPERVRQAAAAGDSVVYGDAARREVLIAAALVRATAVVVSFADTGKALAILSHVREMRPEVPVIVRTFDDTDVARLKEAGAAEIVAEVVEGSLMLATQTMLHTGMPFKRVLQRLRDERQERYQLMRGFFPGATDTEDEGRRLHSIVLGPSAACVGKAIGNLNLDHLGAHVTAIRRPGTGSVELADEIRLQEGDVVVLLGDQEGLARAEFRLLQG</sequence>
<feature type="transmembrane region" description="Helical" evidence="10">
    <location>
        <begin position="85"/>
        <end position="105"/>
    </location>
</feature>
<feature type="transmembrane region" description="Helical" evidence="10">
    <location>
        <begin position="288"/>
        <end position="312"/>
    </location>
</feature>
<dbReference type="Pfam" id="PF00999">
    <property type="entry name" value="Na_H_Exchanger"/>
    <property type="match status" value="1"/>
</dbReference>
<proteinExistence type="predicted"/>
<evidence type="ECO:0000256" key="1">
    <source>
        <dbReference type="ARBA" id="ARBA00004141"/>
    </source>
</evidence>
<feature type="transmembrane region" description="Helical" evidence="10">
    <location>
        <begin position="150"/>
        <end position="169"/>
    </location>
</feature>
<dbReference type="SUPFAM" id="SSF116726">
    <property type="entry name" value="TrkA C-terminal domain-like"/>
    <property type="match status" value="1"/>
</dbReference>
<evidence type="ECO:0000256" key="9">
    <source>
        <dbReference type="ARBA" id="ARBA00023136"/>
    </source>
</evidence>
<dbReference type="Gene3D" id="3.40.50.720">
    <property type="entry name" value="NAD(P)-binding Rossmann-like Domain"/>
    <property type="match status" value="1"/>
</dbReference>
<dbReference type="AlphaFoldDB" id="A0A6M4H3J9"/>
<feature type="transmembrane region" description="Helical" evidence="10">
    <location>
        <begin position="55"/>
        <end position="73"/>
    </location>
</feature>
<evidence type="ECO:0000256" key="3">
    <source>
        <dbReference type="ARBA" id="ARBA00022449"/>
    </source>
</evidence>
<feature type="transmembrane region" description="Helical" evidence="10">
    <location>
        <begin position="324"/>
        <end position="344"/>
    </location>
</feature>
<feature type="transmembrane region" description="Helical" evidence="10">
    <location>
        <begin position="30"/>
        <end position="49"/>
    </location>
</feature>
<dbReference type="GO" id="GO:0015297">
    <property type="term" value="F:antiporter activity"/>
    <property type="evidence" value="ECO:0007669"/>
    <property type="project" value="UniProtKB-KW"/>
</dbReference>
<dbReference type="SUPFAM" id="SSF51735">
    <property type="entry name" value="NAD(P)-binding Rossmann-fold domains"/>
    <property type="match status" value="1"/>
</dbReference>
<evidence type="ECO:0000313" key="14">
    <source>
        <dbReference type="Proteomes" id="UP000503096"/>
    </source>
</evidence>
<dbReference type="PROSITE" id="PS51201">
    <property type="entry name" value="RCK_N"/>
    <property type="match status" value="1"/>
</dbReference>
<dbReference type="Proteomes" id="UP000503096">
    <property type="component" value="Chromosome"/>
</dbReference>
<keyword evidence="9 10" id="KW-0472">Membrane</keyword>
<feature type="transmembrane region" description="Helical" evidence="10">
    <location>
        <begin position="350"/>
        <end position="373"/>
    </location>
</feature>
<accession>A0A6M4H3J9</accession>